<dbReference type="GO" id="GO:0005980">
    <property type="term" value="P:glycogen catabolic process"/>
    <property type="evidence" value="ECO:0007669"/>
    <property type="project" value="InterPro"/>
</dbReference>
<dbReference type="Proteomes" id="UP000241167">
    <property type="component" value="Unassembled WGS sequence"/>
</dbReference>
<dbReference type="GO" id="GO:0004135">
    <property type="term" value="F:amylo-alpha-1,6-glucosidase activity"/>
    <property type="evidence" value="ECO:0007669"/>
    <property type="project" value="InterPro"/>
</dbReference>
<dbReference type="Gene3D" id="2.60.40.1180">
    <property type="entry name" value="Golgi alpha-mannosidase II"/>
    <property type="match status" value="1"/>
</dbReference>
<evidence type="ECO:0000313" key="7">
    <source>
        <dbReference type="Proteomes" id="UP000241167"/>
    </source>
</evidence>
<name>A0A2P7QM89_9SPHN</name>
<dbReference type="NCBIfam" id="TIGR02100">
    <property type="entry name" value="glgX_debranch"/>
    <property type="match status" value="1"/>
</dbReference>
<comment type="similarity">
    <text evidence="1">Belongs to the glycosyl hydrolase 13 family.</text>
</comment>
<protein>
    <submittedName>
        <fullName evidence="6">Glycogen debranching enzyme GlgX</fullName>
    </submittedName>
</protein>
<gene>
    <name evidence="6" type="primary">glgX</name>
    <name evidence="6" type="ORF">C7I55_17445</name>
</gene>
<dbReference type="AlphaFoldDB" id="A0A2P7QM89"/>
<dbReference type="OrthoDB" id="3236218at2"/>
<evidence type="ECO:0000256" key="4">
    <source>
        <dbReference type="SAM" id="MobiDB-lite"/>
    </source>
</evidence>
<comment type="caution">
    <text evidence="6">The sequence shown here is derived from an EMBL/GenBank/DDBJ whole genome shotgun (WGS) entry which is preliminary data.</text>
</comment>
<dbReference type="Gene3D" id="2.60.40.10">
    <property type="entry name" value="Immunoglobulins"/>
    <property type="match status" value="1"/>
</dbReference>
<evidence type="ECO:0000313" key="6">
    <source>
        <dbReference type="EMBL" id="PSJ39077.1"/>
    </source>
</evidence>
<dbReference type="InterPro" id="IPR004193">
    <property type="entry name" value="Glyco_hydro_13_N"/>
</dbReference>
<dbReference type="InterPro" id="IPR044505">
    <property type="entry name" value="GlgX_Isoamylase_N_E_set"/>
</dbReference>
<dbReference type="SMART" id="SM00642">
    <property type="entry name" value="Aamy"/>
    <property type="match status" value="1"/>
</dbReference>
<dbReference type="SUPFAM" id="SSF51445">
    <property type="entry name" value="(Trans)glycosidases"/>
    <property type="match status" value="1"/>
</dbReference>
<reference evidence="6 7" key="1">
    <citation type="submission" date="2018-03" db="EMBL/GenBank/DDBJ databases">
        <title>The draft genome of Sphingosinicella sp. GL-C-18.</title>
        <authorList>
            <person name="Liu L."/>
            <person name="Li L."/>
            <person name="Liang L."/>
            <person name="Zhang X."/>
            <person name="Wang T."/>
        </authorList>
    </citation>
    <scope>NUCLEOTIDE SEQUENCE [LARGE SCALE GENOMIC DNA]</scope>
    <source>
        <strain evidence="6 7">GL-C-18</strain>
    </source>
</reference>
<keyword evidence="7" id="KW-1185">Reference proteome</keyword>
<dbReference type="InterPro" id="IPR013783">
    <property type="entry name" value="Ig-like_fold"/>
</dbReference>
<dbReference type="PANTHER" id="PTHR43002">
    <property type="entry name" value="GLYCOGEN DEBRANCHING ENZYME"/>
    <property type="match status" value="1"/>
</dbReference>
<dbReference type="SUPFAM" id="SSF81296">
    <property type="entry name" value="E set domains"/>
    <property type="match status" value="1"/>
</dbReference>
<dbReference type="InterPro" id="IPR006047">
    <property type="entry name" value="GH13_cat_dom"/>
</dbReference>
<feature type="domain" description="Glycosyl hydrolase family 13 catalytic" evidence="5">
    <location>
        <begin position="194"/>
        <end position="595"/>
    </location>
</feature>
<evidence type="ECO:0000256" key="2">
    <source>
        <dbReference type="ARBA" id="ARBA00022801"/>
    </source>
</evidence>
<dbReference type="InterPro" id="IPR013780">
    <property type="entry name" value="Glyco_hydro_b"/>
</dbReference>
<keyword evidence="3" id="KW-0326">Glycosidase</keyword>
<keyword evidence="2" id="KW-0378">Hydrolase</keyword>
<organism evidence="6 7">
    <name type="scientific">Allosphingosinicella deserti</name>
    <dbReference type="NCBI Taxonomy" id="2116704"/>
    <lineage>
        <taxon>Bacteria</taxon>
        <taxon>Pseudomonadati</taxon>
        <taxon>Pseudomonadota</taxon>
        <taxon>Alphaproteobacteria</taxon>
        <taxon>Sphingomonadales</taxon>
        <taxon>Sphingomonadaceae</taxon>
        <taxon>Allosphingosinicella</taxon>
    </lineage>
</organism>
<dbReference type="InterPro" id="IPR017853">
    <property type="entry name" value="GH"/>
</dbReference>
<sequence length="704" mass="75851">MTRAAGEGSPEPLGIMPDGDGVNVAIFSAHAEGIEFCLFDADGRVEVERVRLPARTGDVWHGHVASVGAGARYGLRAHGPYAPEQGHRFNPAKLLVDPHALVLDRAFRLHPSMFGHDAAGGPSAEDSAPFMPKGVVTDPFDPFGLSLSKPSLIAAAERKQRASTGSAQTDFSGAQADYARSRLSVPWSETILYELHVRGFTMRHGDVPSELRGTFAGLAHPAAVAHLVRLGVTSVEILPAAAWIDERHLGPLGLTNYWGYNPVAFLAPDPRLAPGGWPEIRAAVAALAEAGIETIVDVVYNHSGEGDALGPTLSLRGLDNATYYRLRSEDPAAYVDDSGTGNTLALDRAPVVRLVMDALRCWARAGVHGFRFDLATCLGRRADGFDPQAPLLAAIEQDPELRELKLIAEAWDIGPGGYQVGHFGGAWGEWNDRFRDDVRRFWRGDPGRLGGLATRLAGSADLFAAKRRPSRGVNFVTAHDGFTLADLVSYSAKHNQANGEQNRDGSNENSSWNNGAEGPTGDLTIRAARLHDQRALLATLLLARGTPMLSMGAEFGQSQNGNNNAYAQDNESSWLDWDNADESLRAFTARLIALRHALPALRDDRFLTGAGDVAWLAPEGAAMTAEDWERGESLSMVLGSAGERLAILLHRGAQPRRFVLPDAAEALDWRVLVDSNPEERAFHEGGPNVLVAPRSLLLVAEEPR</sequence>
<dbReference type="SUPFAM" id="SSF51011">
    <property type="entry name" value="Glycosyl hydrolase domain"/>
    <property type="match status" value="1"/>
</dbReference>
<proteinExistence type="inferred from homology"/>
<dbReference type="InterPro" id="IPR011837">
    <property type="entry name" value="Glycogen_debranch_GlgX"/>
</dbReference>
<dbReference type="Gene3D" id="3.20.20.80">
    <property type="entry name" value="Glycosidases"/>
    <property type="match status" value="1"/>
</dbReference>
<evidence type="ECO:0000256" key="1">
    <source>
        <dbReference type="ARBA" id="ARBA00008061"/>
    </source>
</evidence>
<dbReference type="RefSeq" id="WP_106514276.1">
    <property type="nucleotide sequence ID" value="NZ_PXYI01000005.1"/>
</dbReference>
<evidence type="ECO:0000256" key="3">
    <source>
        <dbReference type="ARBA" id="ARBA00023295"/>
    </source>
</evidence>
<evidence type="ECO:0000259" key="5">
    <source>
        <dbReference type="SMART" id="SM00642"/>
    </source>
</evidence>
<feature type="region of interest" description="Disordered" evidence="4">
    <location>
        <begin position="495"/>
        <end position="519"/>
    </location>
</feature>
<dbReference type="InterPro" id="IPR014756">
    <property type="entry name" value="Ig_E-set"/>
</dbReference>
<dbReference type="CDD" id="cd02856">
    <property type="entry name" value="E_set_GDE_Isoamylase_N"/>
    <property type="match status" value="1"/>
</dbReference>
<dbReference type="EMBL" id="PXYI01000005">
    <property type="protein sequence ID" value="PSJ39077.1"/>
    <property type="molecule type" value="Genomic_DNA"/>
</dbReference>
<dbReference type="Pfam" id="PF02922">
    <property type="entry name" value="CBM_48"/>
    <property type="match status" value="1"/>
</dbReference>
<accession>A0A2P7QM89</accession>
<dbReference type="CDD" id="cd11326">
    <property type="entry name" value="AmyAc_Glg_debranch"/>
    <property type="match status" value="1"/>
</dbReference>